<dbReference type="VEuPathDB" id="TrichDB:TVAG_296350"/>
<evidence type="ECO:0000259" key="12">
    <source>
        <dbReference type="PROSITE" id="PS51198"/>
    </source>
</evidence>
<dbReference type="PROSITE" id="PS51198">
    <property type="entry name" value="UVRD_HELICASE_ATP_BIND"/>
    <property type="match status" value="1"/>
</dbReference>
<comment type="similarity">
    <text evidence="1">Belongs to the helicase family. UvrD subfamily.</text>
</comment>
<dbReference type="EC" id="5.6.2.4" evidence="9"/>
<gene>
    <name evidence="14" type="ORF">TVAG_296350</name>
</gene>
<dbReference type="GO" id="GO:0016787">
    <property type="term" value="F:hydrolase activity"/>
    <property type="evidence" value="ECO:0007669"/>
    <property type="project" value="UniProtKB-UniRule"/>
</dbReference>
<keyword evidence="7" id="KW-0413">Isomerase</keyword>
<evidence type="ECO:0000256" key="8">
    <source>
        <dbReference type="ARBA" id="ARBA00034617"/>
    </source>
</evidence>
<dbReference type="EMBL" id="DS113644">
    <property type="protein sequence ID" value="EAX99250.1"/>
    <property type="molecule type" value="Genomic_DNA"/>
</dbReference>
<dbReference type="GO" id="GO:0003677">
    <property type="term" value="F:DNA binding"/>
    <property type="evidence" value="ECO:0007669"/>
    <property type="project" value="UniProtKB-KW"/>
</dbReference>
<reference evidence="14" key="2">
    <citation type="journal article" date="2007" name="Science">
        <title>Draft genome sequence of the sexually transmitted pathogen Trichomonas vaginalis.</title>
        <authorList>
            <person name="Carlton J.M."/>
            <person name="Hirt R.P."/>
            <person name="Silva J.C."/>
            <person name="Delcher A.L."/>
            <person name="Schatz M."/>
            <person name="Zhao Q."/>
            <person name="Wortman J.R."/>
            <person name="Bidwell S.L."/>
            <person name="Alsmark U.C.M."/>
            <person name="Besteiro S."/>
            <person name="Sicheritz-Ponten T."/>
            <person name="Noel C.J."/>
            <person name="Dacks J.B."/>
            <person name="Foster P.G."/>
            <person name="Simillion C."/>
            <person name="Van de Peer Y."/>
            <person name="Miranda-Saavedra D."/>
            <person name="Barton G.J."/>
            <person name="Westrop G.D."/>
            <person name="Mueller S."/>
            <person name="Dessi D."/>
            <person name="Fiori P.L."/>
            <person name="Ren Q."/>
            <person name="Paulsen I."/>
            <person name="Zhang H."/>
            <person name="Bastida-Corcuera F.D."/>
            <person name="Simoes-Barbosa A."/>
            <person name="Brown M.T."/>
            <person name="Hayes R.D."/>
            <person name="Mukherjee M."/>
            <person name="Okumura C.Y."/>
            <person name="Schneider R."/>
            <person name="Smith A.J."/>
            <person name="Vanacova S."/>
            <person name="Villalvazo M."/>
            <person name="Haas B.J."/>
            <person name="Pertea M."/>
            <person name="Feldblyum T.V."/>
            <person name="Utterback T.R."/>
            <person name="Shu C.L."/>
            <person name="Osoegawa K."/>
            <person name="de Jong P.J."/>
            <person name="Hrdy I."/>
            <person name="Horvathova L."/>
            <person name="Zubacova Z."/>
            <person name="Dolezal P."/>
            <person name="Malik S.B."/>
            <person name="Logsdon J.M. Jr."/>
            <person name="Henze K."/>
            <person name="Gupta A."/>
            <person name="Wang C.C."/>
            <person name="Dunne R.L."/>
            <person name="Upcroft J.A."/>
            <person name="Upcroft P."/>
            <person name="White O."/>
            <person name="Salzberg S.L."/>
            <person name="Tang P."/>
            <person name="Chiu C.-H."/>
            <person name="Lee Y.-S."/>
            <person name="Embley T.M."/>
            <person name="Coombs G.H."/>
            <person name="Mottram J.C."/>
            <person name="Tachezy J."/>
            <person name="Fraser-Liggett C.M."/>
            <person name="Johnson P.J."/>
        </authorList>
    </citation>
    <scope>NUCLEOTIDE SEQUENCE [LARGE SCALE GENOMIC DNA]</scope>
    <source>
        <strain evidence="14">G3</strain>
    </source>
</reference>
<dbReference type="PROSITE" id="PS51217">
    <property type="entry name" value="UVRD_HELICASE_CTER"/>
    <property type="match status" value="1"/>
</dbReference>
<dbReference type="GO" id="GO:0043138">
    <property type="term" value="F:3'-5' DNA helicase activity"/>
    <property type="evidence" value="ECO:0000318"/>
    <property type="project" value="GO_Central"/>
</dbReference>
<feature type="domain" description="UvrD-like helicase ATP-binding" evidence="12">
    <location>
        <begin position="8"/>
        <end position="299"/>
    </location>
</feature>
<keyword evidence="5 11" id="KW-0067">ATP-binding</keyword>
<dbReference type="AlphaFoldDB" id="A2F783"/>
<dbReference type="Pfam" id="PF00580">
    <property type="entry name" value="UvrD-helicase"/>
    <property type="match status" value="1"/>
</dbReference>
<dbReference type="InterPro" id="IPR014016">
    <property type="entry name" value="UvrD-like_ATP-bd"/>
</dbReference>
<keyword evidence="15" id="KW-1185">Reference proteome</keyword>
<evidence type="ECO:0000256" key="10">
    <source>
        <dbReference type="ARBA" id="ARBA00048988"/>
    </source>
</evidence>
<evidence type="ECO:0000256" key="3">
    <source>
        <dbReference type="ARBA" id="ARBA00022801"/>
    </source>
</evidence>
<dbReference type="eggNOG" id="KOG2108">
    <property type="taxonomic scope" value="Eukaryota"/>
</dbReference>
<accession>A2F783</accession>
<evidence type="ECO:0000256" key="6">
    <source>
        <dbReference type="ARBA" id="ARBA00023125"/>
    </source>
</evidence>
<keyword evidence="3 11" id="KW-0378">Hydrolase</keyword>
<dbReference type="SUPFAM" id="SSF52540">
    <property type="entry name" value="P-loop containing nucleoside triphosphate hydrolases"/>
    <property type="match status" value="1"/>
</dbReference>
<evidence type="ECO:0000256" key="1">
    <source>
        <dbReference type="ARBA" id="ARBA00009922"/>
    </source>
</evidence>
<feature type="binding site" evidence="11">
    <location>
        <begin position="29"/>
        <end position="36"/>
    </location>
    <ligand>
        <name>ATP</name>
        <dbReference type="ChEBI" id="CHEBI:30616"/>
    </ligand>
</feature>
<keyword evidence="6" id="KW-0238">DNA-binding</keyword>
<dbReference type="GO" id="GO:0005524">
    <property type="term" value="F:ATP binding"/>
    <property type="evidence" value="ECO:0007669"/>
    <property type="project" value="UniProtKB-UniRule"/>
</dbReference>
<dbReference type="CDD" id="cd17932">
    <property type="entry name" value="DEXQc_UvrD"/>
    <property type="match status" value="1"/>
</dbReference>
<dbReference type="PANTHER" id="PTHR11070">
    <property type="entry name" value="UVRD / RECB / PCRA DNA HELICASE FAMILY MEMBER"/>
    <property type="match status" value="1"/>
</dbReference>
<dbReference type="KEGG" id="tva:4757063"/>
<dbReference type="Gene3D" id="1.10.10.160">
    <property type="match status" value="1"/>
</dbReference>
<dbReference type="STRING" id="5722.A2F783"/>
<dbReference type="OrthoDB" id="1470711at2759"/>
<comment type="catalytic activity">
    <reaction evidence="8">
        <text>Couples ATP hydrolysis with the unwinding of duplex DNA by translocating in the 3'-5' direction.</text>
        <dbReference type="EC" id="5.6.2.4"/>
    </reaction>
</comment>
<organism evidence="14 15">
    <name type="scientific">Trichomonas vaginalis (strain ATCC PRA-98 / G3)</name>
    <dbReference type="NCBI Taxonomy" id="412133"/>
    <lineage>
        <taxon>Eukaryota</taxon>
        <taxon>Metamonada</taxon>
        <taxon>Parabasalia</taxon>
        <taxon>Trichomonadida</taxon>
        <taxon>Trichomonadidae</taxon>
        <taxon>Trichomonas</taxon>
    </lineage>
</organism>
<sequence length="727" mass="83581">MSQRYLDDLNEEQRAAVTASIEDPLFIYAGAGSGKTRTLICRIAYMIDQGVNPENILAMTFTRKAADEIRERLKTFIGPKASSVTTSTFHQLCLNILKQNPFILGFSGNDQTFHIADNTEQRKIIKNAVNALRQKDPSRKDFSTPTSLRIYTNKMHNFVNRAKMLGKKSQDLFGDFQFILKFYEDTLHKRRLIDFTDFMTYTQELLLKHQRVAYKYRKLYQYILIDEFQDTSDINFAILKLILQQSMTRQPPNRRVTIVGDPHQSIYSFRGANPDNIKQFLEMFPDAGHVTLSKNYRSCESIVKASQSIIKFDGNETELISMIPGGNPIKFISASDAYAEADSICTEIERMVYPGSSIQYRDICIMFRMKKVASELEMELFRRNIPYSNKRGLSFFMRSEVREIVSYARLLLNFGSEENDTNQLLSSSFEMVLNVPDRQLRACIAPQVTSEASKNKVNVLKYLELLINSKIKSDFPKATIKKLAEFYQIIGKLNRQICQINTSLSTDTVLETIIEITKLCNLDENSEEKNSEDLDEFSEAVQDMINDRNETFQLLLEESKRFHIRLLAANEGTPLSSQKCLQKFIDSITLETTSSNMKNAVTLSTIHQMKGLESPVCFIMRFNQSILPMADKDSDDSGLGDQSVSLNEERRILYVAMTRARQKLFLTCALSVRGKVMEISQFLPEIDQNYITRDIILTDDEKREVQKIMKLNEEDSDSDFEFNFSQN</sequence>
<dbReference type="VEuPathDB" id="TrichDB:TVAGG3_0162030"/>
<feature type="domain" description="UvrD-like helicase C-terminal" evidence="13">
    <location>
        <begin position="300"/>
        <end position="611"/>
    </location>
</feature>
<dbReference type="GO" id="GO:0005634">
    <property type="term" value="C:nucleus"/>
    <property type="evidence" value="ECO:0000318"/>
    <property type="project" value="GO_Central"/>
</dbReference>
<dbReference type="Gene3D" id="1.10.486.10">
    <property type="entry name" value="PCRA, domain 4"/>
    <property type="match status" value="1"/>
</dbReference>
<dbReference type="PANTHER" id="PTHR11070:SF2">
    <property type="entry name" value="ATP-DEPENDENT DNA HELICASE SRS2"/>
    <property type="match status" value="1"/>
</dbReference>
<evidence type="ECO:0000256" key="7">
    <source>
        <dbReference type="ARBA" id="ARBA00023235"/>
    </source>
</evidence>
<dbReference type="InterPro" id="IPR013986">
    <property type="entry name" value="DExx_box_DNA_helicase_dom_sf"/>
</dbReference>
<dbReference type="FunCoup" id="A2F783">
    <property type="interactions" value="283"/>
</dbReference>
<evidence type="ECO:0000256" key="2">
    <source>
        <dbReference type="ARBA" id="ARBA00022741"/>
    </source>
</evidence>
<evidence type="ECO:0000256" key="4">
    <source>
        <dbReference type="ARBA" id="ARBA00022806"/>
    </source>
</evidence>
<dbReference type="OMA" id="HCANILI"/>
<protein>
    <recommendedName>
        <fullName evidence="9">DNA 3'-5' helicase</fullName>
        <ecNumber evidence="9">5.6.2.4</ecNumber>
    </recommendedName>
</protein>
<dbReference type="SMR" id="A2F783"/>
<dbReference type="InterPro" id="IPR014017">
    <property type="entry name" value="DNA_helicase_UvrD-like_C"/>
</dbReference>
<keyword evidence="2 11" id="KW-0547">Nucleotide-binding</keyword>
<dbReference type="RefSeq" id="XP_001312180.1">
    <property type="nucleotide sequence ID" value="XM_001312179.1"/>
</dbReference>
<keyword evidence="4 11" id="KW-0347">Helicase</keyword>
<evidence type="ECO:0000313" key="15">
    <source>
        <dbReference type="Proteomes" id="UP000001542"/>
    </source>
</evidence>
<evidence type="ECO:0000313" key="14">
    <source>
        <dbReference type="EMBL" id="EAX99250.1"/>
    </source>
</evidence>
<evidence type="ECO:0000256" key="11">
    <source>
        <dbReference type="PROSITE-ProRule" id="PRU00560"/>
    </source>
</evidence>
<dbReference type="Gene3D" id="3.40.50.300">
    <property type="entry name" value="P-loop containing nucleotide triphosphate hydrolases"/>
    <property type="match status" value="2"/>
</dbReference>
<evidence type="ECO:0000256" key="9">
    <source>
        <dbReference type="ARBA" id="ARBA00034808"/>
    </source>
</evidence>
<name>A2F783_TRIV3</name>
<dbReference type="InterPro" id="IPR027417">
    <property type="entry name" value="P-loop_NTPase"/>
</dbReference>
<dbReference type="InParanoid" id="A2F783"/>
<evidence type="ECO:0000256" key="5">
    <source>
        <dbReference type="ARBA" id="ARBA00022840"/>
    </source>
</evidence>
<evidence type="ECO:0000259" key="13">
    <source>
        <dbReference type="PROSITE" id="PS51217"/>
    </source>
</evidence>
<comment type="catalytic activity">
    <reaction evidence="10">
        <text>ATP + H2O = ADP + phosphate + H(+)</text>
        <dbReference type="Rhea" id="RHEA:13065"/>
        <dbReference type="ChEBI" id="CHEBI:15377"/>
        <dbReference type="ChEBI" id="CHEBI:15378"/>
        <dbReference type="ChEBI" id="CHEBI:30616"/>
        <dbReference type="ChEBI" id="CHEBI:43474"/>
        <dbReference type="ChEBI" id="CHEBI:456216"/>
        <dbReference type="EC" id="5.6.2.4"/>
    </reaction>
</comment>
<proteinExistence type="inferred from homology"/>
<dbReference type="Pfam" id="PF13361">
    <property type="entry name" value="UvrD_C"/>
    <property type="match status" value="1"/>
</dbReference>
<dbReference type="Proteomes" id="UP000001542">
    <property type="component" value="Unassembled WGS sequence"/>
</dbReference>
<dbReference type="GO" id="GO:0000725">
    <property type="term" value="P:recombinational repair"/>
    <property type="evidence" value="ECO:0000318"/>
    <property type="project" value="GO_Central"/>
</dbReference>
<reference evidence="14" key="1">
    <citation type="submission" date="2006-10" db="EMBL/GenBank/DDBJ databases">
        <authorList>
            <person name="Amadeo P."/>
            <person name="Zhao Q."/>
            <person name="Wortman J."/>
            <person name="Fraser-Liggett C."/>
            <person name="Carlton J."/>
        </authorList>
    </citation>
    <scope>NUCLEOTIDE SEQUENCE</scope>
    <source>
        <strain evidence="14">G3</strain>
    </source>
</reference>
<dbReference type="InterPro" id="IPR000212">
    <property type="entry name" value="DNA_helicase_UvrD/REP"/>
</dbReference>